<dbReference type="AlphaFoldDB" id="A0A974DDR5"/>
<feature type="non-terminal residue" evidence="1">
    <location>
        <position position="1"/>
    </location>
</feature>
<evidence type="ECO:0000313" key="2">
    <source>
        <dbReference type="Proteomes" id="UP000694892"/>
    </source>
</evidence>
<evidence type="ECO:0000313" key="1">
    <source>
        <dbReference type="EMBL" id="OCT90149.1"/>
    </source>
</evidence>
<gene>
    <name evidence="1" type="ORF">XELAEV_18018765mg</name>
</gene>
<proteinExistence type="predicted"/>
<reference evidence="2" key="1">
    <citation type="journal article" date="2016" name="Nature">
        <title>Genome evolution in the allotetraploid frog Xenopus laevis.</title>
        <authorList>
            <person name="Session A.M."/>
            <person name="Uno Y."/>
            <person name="Kwon T."/>
            <person name="Chapman J.A."/>
            <person name="Toyoda A."/>
            <person name="Takahashi S."/>
            <person name="Fukui A."/>
            <person name="Hikosaka A."/>
            <person name="Suzuki A."/>
            <person name="Kondo M."/>
            <person name="van Heeringen S.J."/>
            <person name="Quigley I."/>
            <person name="Heinz S."/>
            <person name="Ogino H."/>
            <person name="Ochi H."/>
            <person name="Hellsten U."/>
            <person name="Lyons J.B."/>
            <person name="Simakov O."/>
            <person name="Putnam N."/>
            <person name="Stites J."/>
            <person name="Kuroki Y."/>
            <person name="Tanaka T."/>
            <person name="Michiue T."/>
            <person name="Watanabe M."/>
            <person name="Bogdanovic O."/>
            <person name="Lister R."/>
            <person name="Georgiou G."/>
            <person name="Paranjpe S.S."/>
            <person name="van Kruijsbergen I."/>
            <person name="Shu S."/>
            <person name="Carlson J."/>
            <person name="Kinoshita T."/>
            <person name="Ohta Y."/>
            <person name="Mawaribuchi S."/>
            <person name="Jenkins J."/>
            <person name="Grimwood J."/>
            <person name="Schmutz J."/>
            <person name="Mitros T."/>
            <person name="Mozaffari S.V."/>
            <person name="Suzuki Y."/>
            <person name="Haramoto Y."/>
            <person name="Yamamoto T.S."/>
            <person name="Takagi C."/>
            <person name="Heald R."/>
            <person name="Miller K."/>
            <person name="Haudenschild C."/>
            <person name="Kitzman J."/>
            <person name="Nakayama T."/>
            <person name="Izutsu Y."/>
            <person name="Robert J."/>
            <person name="Fortriede J."/>
            <person name="Burns K."/>
            <person name="Lotay V."/>
            <person name="Karimi K."/>
            <person name="Yasuoka Y."/>
            <person name="Dichmann D.S."/>
            <person name="Flajnik M.F."/>
            <person name="Houston D.W."/>
            <person name="Shendure J."/>
            <person name="DuPasquier L."/>
            <person name="Vize P.D."/>
            <person name="Zorn A.M."/>
            <person name="Ito M."/>
            <person name="Marcotte E.M."/>
            <person name="Wallingford J.B."/>
            <person name="Ito Y."/>
            <person name="Asashima M."/>
            <person name="Ueno N."/>
            <person name="Matsuda Y."/>
            <person name="Veenstra G.J."/>
            <person name="Fujiyama A."/>
            <person name="Harland R.M."/>
            <person name="Taira M."/>
            <person name="Rokhsar D.S."/>
        </authorList>
    </citation>
    <scope>NUCLEOTIDE SEQUENCE [LARGE SCALE GENOMIC DNA]</scope>
    <source>
        <strain evidence="2">J</strain>
    </source>
</reference>
<protein>
    <submittedName>
        <fullName evidence="1">Uncharacterized protein</fullName>
    </submittedName>
</protein>
<dbReference type="Proteomes" id="UP000694892">
    <property type="component" value="Chromosome 3L"/>
</dbReference>
<name>A0A974DDR5_XENLA</name>
<sequence length="77" mass="8641">GTICAPKAVQLLLHQAMLNQWFSVWSNSTSINLFTASHFSSAKPTVSLTAQTRRGVEMRPSSHPPPCSWKLFYELSY</sequence>
<accession>A0A974DDR5</accession>
<organism evidence="1 2">
    <name type="scientific">Xenopus laevis</name>
    <name type="common">African clawed frog</name>
    <dbReference type="NCBI Taxonomy" id="8355"/>
    <lineage>
        <taxon>Eukaryota</taxon>
        <taxon>Metazoa</taxon>
        <taxon>Chordata</taxon>
        <taxon>Craniata</taxon>
        <taxon>Vertebrata</taxon>
        <taxon>Euteleostomi</taxon>
        <taxon>Amphibia</taxon>
        <taxon>Batrachia</taxon>
        <taxon>Anura</taxon>
        <taxon>Pipoidea</taxon>
        <taxon>Pipidae</taxon>
        <taxon>Xenopodinae</taxon>
        <taxon>Xenopus</taxon>
        <taxon>Xenopus</taxon>
    </lineage>
</organism>
<dbReference type="EMBL" id="CM004470">
    <property type="protein sequence ID" value="OCT90149.1"/>
    <property type="molecule type" value="Genomic_DNA"/>
</dbReference>